<evidence type="ECO:0000256" key="6">
    <source>
        <dbReference type="HAMAP-Rule" id="MF_01161"/>
    </source>
</evidence>
<evidence type="ECO:0000256" key="2">
    <source>
        <dbReference type="ARBA" id="ARBA00022694"/>
    </source>
</evidence>
<evidence type="ECO:0000256" key="5">
    <source>
        <dbReference type="ARBA" id="ARBA00048539"/>
    </source>
</evidence>
<dbReference type="GO" id="GO:0006400">
    <property type="term" value="P:tRNA modification"/>
    <property type="evidence" value="ECO:0007669"/>
    <property type="project" value="UniProtKB-UniRule"/>
</dbReference>
<accession>A0A420WLN0</accession>
<dbReference type="CDD" id="cd01992">
    <property type="entry name" value="TilS_N"/>
    <property type="match status" value="1"/>
</dbReference>
<proteinExistence type="inferred from homology"/>
<evidence type="ECO:0000256" key="1">
    <source>
        <dbReference type="ARBA" id="ARBA00022598"/>
    </source>
</evidence>
<dbReference type="Proteomes" id="UP000282211">
    <property type="component" value="Unassembled WGS sequence"/>
</dbReference>
<organism evidence="8 9">
    <name type="scientific">Litorimonas taeanensis</name>
    <dbReference type="NCBI Taxonomy" id="568099"/>
    <lineage>
        <taxon>Bacteria</taxon>
        <taxon>Pseudomonadati</taxon>
        <taxon>Pseudomonadota</taxon>
        <taxon>Alphaproteobacteria</taxon>
        <taxon>Maricaulales</taxon>
        <taxon>Robiginitomaculaceae</taxon>
    </lineage>
</organism>
<evidence type="ECO:0000313" key="9">
    <source>
        <dbReference type="Proteomes" id="UP000282211"/>
    </source>
</evidence>
<dbReference type="PANTHER" id="PTHR43033:SF1">
    <property type="entry name" value="TRNA(ILE)-LYSIDINE SYNTHASE-RELATED"/>
    <property type="match status" value="1"/>
</dbReference>
<dbReference type="InParanoid" id="A0A420WLN0"/>
<comment type="function">
    <text evidence="6">Ligates lysine onto the cytidine present at position 34 of the AUA codon-specific tRNA(Ile) that contains the anticodon CAU, in an ATP-dependent manner. Cytidine is converted to lysidine, thus changing the amino acid specificity of the tRNA from methionine to isoleucine.</text>
</comment>
<dbReference type="InterPro" id="IPR012094">
    <property type="entry name" value="tRNA_Ile_lys_synt"/>
</dbReference>
<dbReference type="RefSeq" id="WP_121099523.1">
    <property type="nucleotide sequence ID" value="NZ_RBII01000001.1"/>
</dbReference>
<evidence type="ECO:0000256" key="4">
    <source>
        <dbReference type="ARBA" id="ARBA00022840"/>
    </source>
</evidence>
<dbReference type="InterPro" id="IPR014729">
    <property type="entry name" value="Rossmann-like_a/b/a_fold"/>
</dbReference>
<dbReference type="GO" id="GO:0032267">
    <property type="term" value="F:tRNA(Ile)-lysidine synthase activity"/>
    <property type="evidence" value="ECO:0007669"/>
    <property type="project" value="UniProtKB-EC"/>
</dbReference>
<keyword evidence="6" id="KW-0963">Cytoplasm</keyword>
<dbReference type="EMBL" id="RBII01000001">
    <property type="protein sequence ID" value="RKQ71785.1"/>
    <property type="molecule type" value="Genomic_DNA"/>
</dbReference>
<comment type="similarity">
    <text evidence="6">Belongs to the tRNA(Ile)-lysidine synthase family.</text>
</comment>
<keyword evidence="9" id="KW-1185">Reference proteome</keyword>
<dbReference type="Pfam" id="PF01171">
    <property type="entry name" value="ATP_bind_3"/>
    <property type="match status" value="1"/>
</dbReference>
<gene>
    <name evidence="6" type="primary">tilS</name>
    <name evidence="8" type="ORF">DES40_1115</name>
</gene>
<dbReference type="EC" id="6.3.4.19" evidence="6"/>
<evidence type="ECO:0000313" key="8">
    <source>
        <dbReference type="EMBL" id="RKQ71785.1"/>
    </source>
</evidence>
<dbReference type="NCBIfam" id="TIGR02432">
    <property type="entry name" value="lysidine_TilS_N"/>
    <property type="match status" value="1"/>
</dbReference>
<dbReference type="GO" id="GO:0005737">
    <property type="term" value="C:cytoplasm"/>
    <property type="evidence" value="ECO:0007669"/>
    <property type="project" value="UniProtKB-SubCell"/>
</dbReference>
<dbReference type="InterPro" id="IPR011063">
    <property type="entry name" value="TilS/TtcA_N"/>
</dbReference>
<dbReference type="OrthoDB" id="9807403at2"/>
<comment type="subcellular location">
    <subcellularLocation>
        <location evidence="6">Cytoplasm</location>
    </subcellularLocation>
</comment>
<dbReference type="PANTHER" id="PTHR43033">
    <property type="entry name" value="TRNA(ILE)-LYSIDINE SYNTHASE-RELATED"/>
    <property type="match status" value="1"/>
</dbReference>
<reference evidence="8 9" key="1">
    <citation type="submission" date="2018-10" db="EMBL/GenBank/DDBJ databases">
        <title>Genomic Encyclopedia of Type Strains, Phase IV (KMG-IV): sequencing the most valuable type-strain genomes for metagenomic binning, comparative biology and taxonomic classification.</title>
        <authorList>
            <person name="Goeker M."/>
        </authorList>
    </citation>
    <scope>NUCLEOTIDE SEQUENCE [LARGE SCALE GENOMIC DNA]</scope>
    <source>
        <strain evidence="8 9">DSM 22008</strain>
    </source>
</reference>
<comment type="caution">
    <text evidence="8">The sequence shown here is derived from an EMBL/GenBank/DDBJ whole genome shotgun (WGS) entry which is preliminary data.</text>
</comment>
<dbReference type="SUPFAM" id="SSF52402">
    <property type="entry name" value="Adenine nucleotide alpha hydrolases-like"/>
    <property type="match status" value="1"/>
</dbReference>
<dbReference type="HAMAP" id="MF_01161">
    <property type="entry name" value="tRNA_Ile_lys_synt"/>
    <property type="match status" value="1"/>
</dbReference>
<keyword evidence="3 6" id="KW-0547">Nucleotide-binding</keyword>
<evidence type="ECO:0000256" key="3">
    <source>
        <dbReference type="ARBA" id="ARBA00022741"/>
    </source>
</evidence>
<feature type="binding site" evidence="6">
    <location>
        <begin position="31"/>
        <end position="36"/>
    </location>
    <ligand>
        <name>ATP</name>
        <dbReference type="ChEBI" id="CHEBI:30616"/>
    </ligand>
</feature>
<keyword evidence="4 6" id="KW-0067">ATP-binding</keyword>
<sequence length="424" mass="46670">MLKADIEALEKTISDLGFGGAKEGNCAIAFSGGGDSTALLYALRNHPRVNHAFIIDHNLRSESYAESQKSAAFARELGYDAVVQTWIHDTPKTGVQAKARAYRYAAMGEMARQRGLSFLLTAHTEDDQAETIFMRQARDTGWRGLAGMKPRAYGPIWPALADVTLVRPLIGQSRRALRAYNRAHNLTWIEDPSNQNLAFTRVKTRQELRRDPRVKTELLRLQKEQGARLDAERNGFKLWMAEHARIDPQGYFELASLPPLALLGPLLRMASGTGGPIDIGAVDTLISAMQKPDFTAATLAGAWIVKQADTFLVTRDKVAAKGRRGSVSALQATELQSGEPYVWDGRFLIQAHRPGIHVEPIFGKVEAVSKGLKSQDISEINSLVRPTLPLLWRNEAIGFGAGQFDDVSVTALAPKRLSQFLAGF</sequence>
<keyword evidence="1 6" id="KW-0436">Ligase</keyword>
<name>A0A420WLN0_9PROT</name>
<dbReference type="GO" id="GO:0005524">
    <property type="term" value="F:ATP binding"/>
    <property type="evidence" value="ECO:0007669"/>
    <property type="project" value="UniProtKB-UniRule"/>
</dbReference>
<protein>
    <recommendedName>
        <fullName evidence="6">tRNA(Ile)-lysidine synthase</fullName>
        <ecNumber evidence="6">6.3.4.19</ecNumber>
    </recommendedName>
    <alternativeName>
        <fullName evidence="6">tRNA(Ile)-2-lysyl-cytidine synthase</fullName>
    </alternativeName>
    <alternativeName>
        <fullName evidence="6">tRNA(Ile)-lysidine synthetase</fullName>
    </alternativeName>
</protein>
<evidence type="ECO:0000259" key="7">
    <source>
        <dbReference type="Pfam" id="PF01171"/>
    </source>
</evidence>
<dbReference type="AlphaFoldDB" id="A0A420WLN0"/>
<keyword evidence="2 6" id="KW-0819">tRNA processing</keyword>
<dbReference type="InterPro" id="IPR012795">
    <property type="entry name" value="tRNA_Ile_lys_synt_N"/>
</dbReference>
<comment type="catalytic activity">
    <reaction evidence="5 6">
        <text>cytidine(34) in tRNA(Ile2) + L-lysine + ATP = lysidine(34) in tRNA(Ile2) + AMP + diphosphate + H(+)</text>
        <dbReference type="Rhea" id="RHEA:43744"/>
        <dbReference type="Rhea" id="RHEA-COMP:10625"/>
        <dbReference type="Rhea" id="RHEA-COMP:10670"/>
        <dbReference type="ChEBI" id="CHEBI:15378"/>
        <dbReference type="ChEBI" id="CHEBI:30616"/>
        <dbReference type="ChEBI" id="CHEBI:32551"/>
        <dbReference type="ChEBI" id="CHEBI:33019"/>
        <dbReference type="ChEBI" id="CHEBI:82748"/>
        <dbReference type="ChEBI" id="CHEBI:83665"/>
        <dbReference type="ChEBI" id="CHEBI:456215"/>
        <dbReference type="EC" id="6.3.4.19"/>
    </reaction>
</comment>
<feature type="domain" description="tRNA(Ile)-lysidine/2-thiocytidine synthase N-terminal" evidence="7">
    <location>
        <begin position="27"/>
        <end position="206"/>
    </location>
</feature>
<comment type="domain">
    <text evidence="6">The N-terminal region contains the highly conserved SGGXDS motif, predicted to be a P-loop motif involved in ATP binding.</text>
</comment>
<dbReference type="Gene3D" id="3.40.50.620">
    <property type="entry name" value="HUPs"/>
    <property type="match status" value="1"/>
</dbReference>